<dbReference type="Gene3D" id="3.30.457.50">
    <property type="entry name" value="Chromosome segregation protein Spc25"/>
    <property type="match status" value="1"/>
</dbReference>
<evidence type="ECO:0000256" key="2">
    <source>
        <dbReference type="SAM" id="MobiDB-lite"/>
    </source>
</evidence>
<accession>A0A2A9MQW0</accession>
<dbReference type="KEGG" id="bbes:BESB_009120"/>
<feature type="compositionally biased region" description="Basic and acidic residues" evidence="2">
    <location>
        <begin position="57"/>
        <end position="72"/>
    </location>
</feature>
<dbReference type="Proteomes" id="UP000224006">
    <property type="component" value="Chromosome I"/>
</dbReference>
<feature type="compositionally biased region" description="Basic and acidic residues" evidence="2">
    <location>
        <begin position="394"/>
        <end position="413"/>
    </location>
</feature>
<protein>
    <recommendedName>
        <fullName evidence="5">Kinetochore protein SPC25</fullName>
    </recommendedName>
</protein>
<sequence length="466" mass="52928">MAGNESADDASSCSSDFCNDPSSPVRTPQRHLHPTDAKMHAGLSHERGSPVATASYSRREFPSEGSLQRKEQRGVRCHQLQLMRDTASALFQTLGRDVTRCINSDAQRLAETVEQLQPKADAIRKLVEEAEEMRENARGFARKRQQNLHLIERLKEEDKAIDKELQELPEKLHSLDAFREEERASLEAARAEYRLVQKQREHALLAWEEKIRVYEKALGIRIHQDDAGGPTLIRFPGLLPELSRRDASYGEDRGADQETSHDECFFAFQLDEQGAVSDSHCWPPVESYDDIMEAFSREEISLPIVVACMRRSFKEWRRPRQIIPSRSRPGTRRKPPFADELPRGRENVLANEEPFRRGVPTQRLEPQAGNRDAADSAAHASRKQEHSAASFESRTQEKHGEPWKLKERADRGDLFVFGSSHREFEGDQRRGEKQPGGHPEPKGKEGNGHTPEGALYEARAAGSQFF</sequence>
<dbReference type="OrthoDB" id="329508at2759"/>
<dbReference type="AlphaFoldDB" id="A0A2A9MQW0"/>
<dbReference type="GeneID" id="40305974"/>
<reference evidence="3 4" key="1">
    <citation type="submission" date="2017-09" db="EMBL/GenBank/DDBJ databases">
        <title>Genome sequencing of Besnoitia besnoiti strain Bb-Ger1.</title>
        <authorList>
            <person name="Schares G."/>
            <person name="Venepally P."/>
            <person name="Lorenzi H.A."/>
        </authorList>
    </citation>
    <scope>NUCLEOTIDE SEQUENCE [LARGE SCALE GENOMIC DNA]</scope>
    <source>
        <strain evidence="3 4">Bb-Ger1</strain>
    </source>
</reference>
<name>A0A2A9MQW0_BESBE</name>
<evidence type="ECO:0008006" key="5">
    <source>
        <dbReference type="Google" id="ProtNLM"/>
    </source>
</evidence>
<feature type="region of interest" description="Disordered" evidence="2">
    <location>
        <begin position="320"/>
        <end position="466"/>
    </location>
</feature>
<dbReference type="EMBL" id="NWUJ01000001">
    <property type="protein sequence ID" value="PFH38570.1"/>
    <property type="molecule type" value="Genomic_DNA"/>
</dbReference>
<gene>
    <name evidence="3" type="ORF">BESB_009120</name>
</gene>
<keyword evidence="4" id="KW-1185">Reference proteome</keyword>
<dbReference type="VEuPathDB" id="ToxoDB:BESB_009120"/>
<feature type="compositionally biased region" description="Basic and acidic residues" evidence="2">
    <location>
        <begin position="336"/>
        <end position="346"/>
    </location>
</feature>
<feature type="region of interest" description="Disordered" evidence="2">
    <location>
        <begin position="1"/>
        <end position="72"/>
    </location>
</feature>
<feature type="compositionally biased region" description="Basic and acidic residues" evidence="2">
    <location>
        <begin position="420"/>
        <end position="447"/>
    </location>
</feature>
<organism evidence="3 4">
    <name type="scientific">Besnoitia besnoiti</name>
    <name type="common">Apicomplexan protozoan</name>
    <dbReference type="NCBI Taxonomy" id="94643"/>
    <lineage>
        <taxon>Eukaryota</taxon>
        <taxon>Sar</taxon>
        <taxon>Alveolata</taxon>
        <taxon>Apicomplexa</taxon>
        <taxon>Conoidasida</taxon>
        <taxon>Coccidia</taxon>
        <taxon>Eucoccidiorida</taxon>
        <taxon>Eimeriorina</taxon>
        <taxon>Sarcocystidae</taxon>
        <taxon>Besnoitia</taxon>
    </lineage>
</organism>
<dbReference type="RefSeq" id="XP_029222579.1">
    <property type="nucleotide sequence ID" value="XM_029359666.1"/>
</dbReference>
<evidence type="ECO:0000256" key="1">
    <source>
        <dbReference type="SAM" id="Coils"/>
    </source>
</evidence>
<feature type="coiled-coil region" evidence="1">
    <location>
        <begin position="123"/>
        <end position="199"/>
    </location>
</feature>
<evidence type="ECO:0000313" key="3">
    <source>
        <dbReference type="EMBL" id="PFH38570.1"/>
    </source>
</evidence>
<proteinExistence type="predicted"/>
<keyword evidence="1" id="KW-0175">Coiled coil</keyword>
<feature type="compositionally biased region" description="Basic and acidic residues" evidence="2">
    <location>
        <begin position="33"/>
        <end position="48"/>
    </location>
</feature>
<comment type="caution">
    <text evidence="3">The sequence shown here is derived from an EMBL/GenBank/DDBJ whole genome shotgun (WGS) entry which is preliminary data.</text>
</comment>
<evidence type="ECO:0000313" key="4">
    <source>
        <dbReference type="Proteomes" id="UP000224006"/>
    </source>
</evidence>